<proteinExistence type="predicted"/>
<dbReference type="GO" id="GO:0022857">
    <property type="term" value="F:transmembrane transporter activity"/>
    <property type="evidence" value="ECO:0007669"/>
    <property type="project" value="InterPro"/>
</dbReference>
<dbReference type="GO" id="GO:0043190">
    <property type="term" value="C:ATP-binding cassette (ABC) transporter complex"/>
    <property type="evidence" value="ECO:0007669"/>
    <property type="project" value="InterPro"/>
</dbReference>
<sequence length="348" mass="38274">MKKTLRSLILGACALAFAMPVGSALAQSNDKPGEGKSIKMARATWDTGWWQAEIYRQLFEKLGYDVGDPLTLSNPPFYQAVGQGDVDLWVNGWFPSHNTYEKFFSPGAKRVGYVAKGGALQGFLVDKKSAEKYHIKYLSDITKPEVQKAFDSNGDGKADLIACPPGWGCEKDIAHMMDAYKLHGQINLVKAGYSASMADAIARYQNDQPILFYTWTPNWTVGLLKPGRDVQWLQVKKVDLPKEEMSLADAATVKDVTGCPSDPCVLGFPANDIRPVANVKFLDANPSVNTLLEEVQIPLGDIFKQNAKMNDGADGPKDLKKQATDWIDAHQDEVNGWLDDARKAASKS</sequence>
<protein>
    <submittedName>
        <fullName evidence="3">Glycine betaine/L-proline ABC transporter substrate-binding protein ProX</fullName>
    </submittedName>
</protein>
<feature type="domain" description="ABC-type glycine betaine transport system substrate-binding" evidence="2">
    <location>
        <begin position="36"/>
        <end position="328"/>
    </location>
</feature>
<comment type="caution">
    <text evidence="3">The sequence shown here is derived from an EMBL/GenBank/DDBJ whole genome shotgun (WGS) entry which is preliminary data.</text>
</comment>
<feature type="chain" id="PRO_5021489374" evidence="1">
    <location>
        <begin position="27"/>
        <end position="348"/>
    </location>
</feature>
<dbReference type="AlphaFoldDB" id="A0A506TZU3"/>
<feature type="signal peptide" evidence="1">
    <location>
        <begin position="1"/>
        <end position="26"/>
    </location>
</feature>
<organism evidence="3 4">
    <name type="scientific">Pararhizobium mangrovi</name>
    <dbReference type="NCBI Taxonomy" id="2590452"/>
    <lineage>
        <taxon>Bacteria</taxon>
        <taxon>Pseudomonadati</taxon>
        <taxon>Pseudomonadota</taxon>
        <taxon>Alphaproteobacteria</taxon>
        <taxon>Hyphomicrobiales</taxon>
        <taxon>Rhizobiaceae</taxon>
        <taxon>Rhizobium/Agrobacterium group</taxon>
        <taxon>Pararhizobium</taxon>
    </lineage>
</organism>
<evidence type="ECO:0000256" key="1">
    <source>
        <dbReference type="SAM" id="SignalP"/>
    </source>
</evidence>
<keyword evidence="4" id="KW-1185">Reference proteome</keyword>
<dbReference type="Gene3D" id="3.40.190.10">
    <property type="entry name" value="Periplasmic binding protein-like II"/>
    <property type="match status" value="1"/>
</dbReference>
<accession>A0A506TZU3</accession>
<dbReference type="EMBL" id="VHLH01000027">
    <property type="protein sequence ID" value="TPW26718.1"/>
    <property type="molecule type" value="Genomic_DNA"/>
</dbReference>
<gene>
    <name evidence="3" type="primary">proX</name>
    <name evidence="3" type="ORF">FJU11_14050</name>
</gene>
<evidence type="ECO:0000313" key="4">
    <source>
        <dbReference type="Proteomes" id="UP000320314"/>
    </source>
</evidence>
<dbReference type="Proteomes" id="UP000320314">
    <property type="component" value="Unassembled WGS sequence"/>
</dbReference>
<dbReference type="InterPro" id="IPR007210">
    <property type="entry name" value="ABC_Gly_betaine_transp_sub-bd"/>
</dbReference>
<evidence type="ECO:0000259" key="2">
    <source>
        <dbReference type="Pfam" id="PF04069"/>
    </source>
</evidence>
<dbReference type="OrthoDB" id="9787902at2"/>
<name>A0A506TZU3_9HYPH</name>
<dbReference type="Pfam" id="PF04069">
    <property type="entry name" value="OpuAC"/>
    <property type="match status" value="1"/>
</dbReference>
<dbReference type="CDD" id="cd13638">
    <property type="entry name" value="PBP2_EcProx_like"/>
    <property type="match status" value="1"/>
</dbReference>
<dbReference type="RefSeq" id="WP_141167697.1">
    <property type="nucleotide sequence ID" value="NZ_VHLH01000027.1"/>
</dbReference>
<reference evidence="3 4" key="1">
    <citation type="submission" date="2019-06" db="EMBL/GenBank/DDBJ databases">
        <authorList>
            <person name="Li M."/>
        </authorList>
    </citation>
    <scope>NUCLEOTIDE SEQUENCE [LARGE SCALE GENOMIC DNA]</scope>
    <source>
        <strain evidence="3 4">BGMRC6574</strain>
    </source>
</reference>
<dbReference type="Gene3D" id="3.40.190.100">
    <property type="entry name" value="Glycine betaine-binding periplasmic protein, domain 2"/>
    <property type="match status" value="1"/>
</dbReference>
<dbReference type="NCBIfam" id="NF008334">
    <property type="entry name" value="PRK11119.1"/>
    <property type="match status" value="1"/>
</dbReference>
<keyword evidence="1" id="KW-0732">Signal</keyword>
<evidence type="ECO:0000313" key="3">
    <source>
        <dbReference type="EMBL" id="TPW26718.1"/>
    </source>
</evidence>
<dbReference type="SUPFAM" id="SSF53850">
    <property type="entry name" value="Periplasmic binding protein-like II"/>
    <property type="match status" value="1"/>
</dbReference>